<evidence type="ECO:0000256" key="7">
    <source>
        <dbReference type="ARBA" id="ARBA00023010"/>
    </source>
</evidence>
<dbReference type="STRING" id="1891926.Fuma_04752"/>
<reference evidence="10 11" key="1">
    <citation type="journal article" date="2016" name="Front. Microbiol.">
        <title>Fuerstia marisgermanicae gen. nov., sp. nov., an Unusual Member of the Phylum Planctomycetes from the German Wadden Sea.</title>
        <authorList>
            <person name="Kohn T."/>
            <person name="Heuer A."/>
            <person name="Jogler M."/>
            <person name="Vollmers J."/>
            <person name="Boedeker C."/>
            <person name="Bunk B."/>
            <person name="Rast P."/>
            <person name="Borchert D."/>
            <person name="Glockner I."/>
            <person name="Freese H.M."/>
            <person name="Klenk H.P."/>
            <person name="Overmann J."/>
            <person name="Kaster A.K."/>
            <person name="Rohde M."/>
            <person name="Wiegand S."/>
            <person name="Jogler C."/>
        </authorList>
    </citation>
    <scope>NUCLEOTIDE SEQUENCE [LARGE SCALE GENOMIC DNA]</scope>
    <source>
        <strain evidence="10 11">NH11</strain>
    </source>
</reference>
<evidence type="ECO:0000256" key="5">
    <source>
        <dbReference type="ARBA" id="ARBA00022927"/>
    </source>
</evidence>
<keyword evidence="11" id="KW-1185">Reference proteome</keyword>
<evidence type="ECO:0000256" key="9">
    <source>
        <dbReference type="SAM" id="MobiDB-lite"/>
    </source>
</evidence>
<keyword evidence="7" id="KW-0811">Translocation</keyword>
<keyword evidence="6" id="KW-1133">Transmembrane helix</keyword>
<keyword evidence="5" id="KW-0653">Protein transport</keyword>
<evidence type="ECO:0000256" key="1">
    <source>
        <dbReference type="ARBA" id="ARBA00004162"/>
    </source>
</evidence>
<dbReference type="InterPro" id="IPR003369">
    <property type="entry name" value="TatA/B/E"/>
</dbReference>
<dbReference type="RefSeq" id="WP_077026308.1">
    <property type="nucleotide sequence ID" value="NZ_CP017641.1"/>
</dbReference>
<accession>A0A1P8WM21</accession>
<keyword evidence="2" id="KW-0813">Transport</keyword>
<dbReference type="Pfam" id="PF02416">
    <property type="entry name" value="TatA_B_E"/>
    <property type="match status" value="1"/>
</dbReference>
<dbReference type="GO" id="GO:0043953">
    <property type="term" value="P:protein transport by the Tat complex"/>
    <property type="evidence" value="ECO:0007669"/>
    <property type="project" value="InterPro"/>
</dbReference>
<comment type="subcellular location">
    <subcellularLocation>
        <location evidence="1">Cell membrane</location>
        <topology evidence="1">Single-pass membrane protein</topology>
    </subcellularLocation>
</comment>
<dbReference type="KEGG" id="fmr:Fuma_04752"/>
<evidence type="ECO:0000256" key="2">
    <source>
        <dbReference type="ARBA" id="ARBA00022448"/>
    </source>
</evidence>
<dbReference type="EMBL" id="CP017641">
    <property type="protein sequence ID" value="APZ95098.1"/>
    <property type="molecule type" value="Genomic_DNA"/>
</dbReference>
<evidence type="ECO:0000256" key="8">
    <source>
        <dbReference type="ARBA" id="ARBA00023136"/>
    </source>
</evidence>
<evidence type="ECO:0000256" key="6">
    <source>
        <dbReference type="ARBA" id="ARBA00022989"/>
    </source>
</evidence>
<organism evidence="10 11">
    <name type="scientific">Fuerstiella marisgermanici</name>
    <dbReference type="NCBI Taxonomy" id="1891926"/>
    <lineage>
        <taxon>Bacteria</taxon>
        <taxon>Pseudomonadati</taxon>
        <taxon>Planctomycetota</taxon>
        <taxon>Planctomycetia</taxon>
        <taxon>Planctomycetales</taxon>
        <taxon>Planctomycetaceae</taxon>
        <taxon>Fuerstiella</taxon>
    </lineage>
</organism>
<dbReference type="PANTHER" id="PTHR42982:SF1">
    <property type="entry name" value="SEC-INDEPENDENT PROTEIN TRANSLOCASE PROTEIN TATA"/>
    <property type="match status" value="1"/>
</dbReference>
<keyword evidence="3" id="KW-1003">Cell membrane</keyword>
<evidence type="ECO:0000256" key="3">
    <source>
        <dbReference type="ARBA" id="ARBA00022475"/>
    </source>
</evidence>
<evidence type="ECO:0000256" key="4">
    <source>
        <dbReference type="ARBA" id="ARBA00022692"/>
    </source>
</evidence>
<dbReference type="Gene3D" id="1.20.5.3310">
    <property type="match status" value="1"/>
</dbReference>
<dbReference type="OrthoDB" id="282899at2"/>
<dbReference type="GO" id="GO:0005886">
    <property type="term" value="C:plasma membrane"/>
    <property type="evidence" value="ECO:0007669"/>
    <property type="project" value="UniProtKB-SubCell"/>
</dbReference>
<keyword evidence="8" id="KW-0472">Membrane</keyword>
<feature type="region of interest" description="Disordered" evidence="9">
    <location>
        <begin position="43"/>
        <end position="95"/>
    </location>
</feature>
<gene>
    <name evidence="10" type="ORF">Fuma_04752</name>
</gene>
<feature type="compositionally biased region" description="Basic and acidic residues" evidence="9">
    <location>
        <begin position="86"/>
        <end position="95"/>
    </location>
</feature>
<dbReference type="InterPro" id="IPR006312">
    <property type="entry name" value="TatA/E"/>
</dbReference>
<dbReference type="PANTHER" id="PTHR42982">
    <property type="entry name" value="SEC-INDEPENDENT PROTEIN TRANSLOCASE PROTEIN TATA"/>
    <property type="match status" value="1"/>
</dbReference>
<dbReference type="Proteomes" id="UP000187735">
    <property type="component" value="Chromosome"/>
</dbReference>
<proteinExistence type="predicted"/>
<evidence type="ECO:0000313" key="10">
    <source>
        <dbReference type="EMBL" id="APZ95098.1"/>
    </source>
</evidence>
<evidence type="ECO:0000313" key="11">
    <source>
        <dbReference type="Proteomes" id="UP000187735"/>
    </source>
</evidence>
<dbReference type="AlphaFoldDB" id="A0A1P8WM21"/>
<feature type="compositionally biased region" description="Low complexity" evidence="9">
    <location>
        <begin position="64"/>
        <end position="73"/>
    </location>
</feature>
<sequence length="95" mass="10568">MFFNPGPQEMIVVGIVALLLFGKRLPEVARNLGKGFSEFKKGMSGMQDEIRNSGSDSYRPNDYSSDNSSELSSRPVPDDTDDDDDFKAPKFNVED</sequence>
<dbReference type="NCBIfam" id="TIGR01411">
    <property type="entry name" value="tatAE"/>
    <property type="match status" value="1"/>
</dbReference>
<protein>
    <submittedName>
        <fullName evidence="10">Twin arginine translocase protein A</fullName>
    </submittedName>
</protein>
<name>A0A1P8WM21_9PLAN</name>
<keyword evidence="4" id="KW-0812">Transmembrane</keyword>